<proteinExistence type="predicted"/>
<evidence type="ECO:0000313" key="4">
    <source>
        <dbReference type="Proteomes" id="UP000182783"/>
    </source>
</evidence>
<dbReference type="Pfam" id="PF14690">
    <property type="entry name" value="Zn_ribbon_ISL3"/>
    <property type="match status" value="1"/>
</dbReference>
<name>A0A1G9XJI8_9BACL</name>
<dbReference type="AlphaFoldDB" id="A0A1G9XJI8"/>
<dbReference type="Pfam" id="PF01610">
    <property type="entry name" value="DDE_Tnp_ISL3"/>
    <property type="match status" value="1"/>
</dbReference>
<sequence length="204" mass="23672">MDILNLSKFNILSISENEFDFLIQVVTNSPPLACPHCGCIANLYKHDSREQICMDLPIHGKRVGLLIKRQRYRCRDCNRTFWEHLDHTIDEKRNCTKRLLSYIEKHIIKPRCVLTNIEERTLLDVLPNRNKATVVGYLSSLPNRGQIRYVTMDMWQPYKDAVRAILPKALIIVDKFHVVCMANQALETIRKQLREGLSQKNAAG</sequence>
<dbReference type="InterPro" id="IPR029261">
    <property type="entry name" value="Transposase_Znf"/>
</dbReference>
<dbReference type="PANTHER" id="PTHR33498">
    <property type="entry name" value="TRANSPOSASE FOR INSERTION SEQUENCE ELEMENT IS1557"/>
    <property type="match status" value="1"/>
</dbReference>
<keyword evidence="3" id="KW-0862">Zinc</keyword>
<keyword evidence="3" id="KW-0479">Metal-binding</keyword>
<gene>
    <name evidence="3" type="ORF">SAMN05216191_12250</name>
</gene>
<organism evidence="3 4">
    <name type="scientific">Paenibacillus jilunlii</name>
    <dbReference type="NCBI Taxonomy" id="682956"/>
    <lineage>
        <taxon>Bacteria</taxon>
        <taxon>Bacillati</taxon>
        <taxon>Bacillota</taxon>
        <taxon>Bacilli</taxon>
        <taxon>Bacillales</taxon>
        <taxon>Paenibacillaceae</taxon>
        <taxon>Paenibacillus</taxon>
    </lineage>
</organism>
<protein>
    <submittedName>
        <fullName evidence="3">Zinc-finger of transposase IS204/IS1001/IS1096/IS1165</fullName>
    </submittedName>
</protein>
<reference evidence="3 4" key="1">
    <citation type="submission" date="2016-10" db="EMBL/GenBank/DDBJ databases">
        <authorList>
            <person name="de Groot N.N."/>
        </authorList>
    </citation>
    <scope>NUCLEOTIDE SEQUENCE [LARGE SCALE GENOMIC DNA]</scope>
    <source>
        <strain evidence="3 4">CGMCC 1.10239</strain>
    </source>
</reference>
<dbReference type="PANTHER" id="PTHR33498:SF1">
    <property type="entry name" value="TRANSPOSASE FOR INSERTION SEQUENCE ELEMENT IS1557"/>
    <property type="match status" value="1"/>
</dbReference>
<dbReference type="InterPro" id="IPR047951">
    <property type="entry name" value="Transpos_ISL3"/>
</dbReference>
<dbReference type="GO" id="GO:0008270">
    <property type="term" value="F:zinc ion binding"/>
    <property type="evidence" value="ECO:0007669"/>
    <property type="project" value="UniProtKB-KW"/>
</dbReference>
<dbReference type="InterPro" id="IPR002560">
    <property type="entry name" value="Transposase_DDE"/>
</dbReference>
<dbReference type="Proteomes" id="UP000182783">
    <property type="component" value="Unassembled WGS sequence"/>
</dbReference>
<feature type="domain" description="Transposase IS204/IS1001/IS1096/IS1165 zinc-finger" evidence="2">
    <location>
        <begin position="32"/>
        <end position="77"/>
    </location>
</feature>
<dbReference type="EMBL" id="FNGM01000022">
    <property type="protein sequence ID" value="SDM96907.1"/>
    <property type="molecule type" value="Genomic_DNA"/>
</dbReference>
<keyword evidence="3" id="KW-0863">Zinc-finger</keyword>
<feature type="domain" description="Transposase IS204/IS1001/IS1096/IS1165 DDE" evidence="1">
    <location>
        <begin position="113"/>
        <end position="200"/>
    </location>
</feature>
<accession>A0A1G9XJI8</accession>
<evidence type="ECO:0000313" key="3">
    <source>
        <dbReference type="EMBL" id="SDM96907.1"/>
    </source>
</evidence>
<evidence type="ECO:0000259" key="1">
    <source>
        <dbReference type="Pfam" id="PF01610"/>
    </source>
</evidence>
<evidence type="ECO:0000259" key="2">
    <source>
        <dbReference type="Pfam" id="PF14690"/>
    </source>
</evidence>